<evidence type="ECO:0000256" key="3">
    <source>
        <dbReference type="ARBA" id="ARBA00022670"/>
    </source>
</evidence>
<dbReference type="Pfam" id="PF00089">
    <property type="entry name" value="Trypsin"/>
    <property type="match status" value="1"/>
</dbReference>
<dbReference type="FunFam" id="2.40.10.10:FF:000036">
    <property type="entry name" value="Trypsin beta"/>
    <property type="match status" value="1"/>
</dbReference>
<dbReference type="GO" id="GO:0006508">
    <property type="term" value="P:proteolysis"/>
    <property type="evidence" value="ECO:0007669"/>
    <property type="project" value="UniProtKB-KW"/>
</dbReference>
<dbReference type="CDD" id="cd00190">
    <property type="entry name" value="Tryp_SPc"/>
    <property type="match status" value="1"/>
</dbReference>
<proteinExistence type="inferred from homology"/>
<dbReference type="PRINTS" id="PR00722">
    <property type="entry name" value="CHYMOTRYPSIN"/>
</dbReference>
<comment type="subcellular location">
    <subcellularLocation>
        <location evidence="1">Secreted</location>
        <location evidence="1">Extracellular space</location>
    </subcellularLocation>
</comment>
<name>A0AAD8E3K1_DIPPU</name>
<dbReference type="PROSITE" id="PS50240">
    <property type="entry name" value="TRYPSIN_DOM"/>
    <property type="match status" value="1"/>
</dbReference>
<organism evidence="10 11">
    <name type="scientific">Diploptera punctata</name>
    <name type="common">Pacific beetle cockroach</name>
    <dbReference type="NCBI Taxonomy" id="6984"/>
    <lineage>
        <taxon>Eukaryota</taxon>
        <taxon>Metazoa</taxon>
        <taxon>Ecdysozoa</taxon>
        <taxon>Arthropoda</taxon>
        <taxon>Hexapoda</taxon>
        <taxon>Insecta</taxon>
        <taxon>Pterygota</taxon>
        <taxon>Neoptera</taxon>
        <taxon>Polyneoptera</taxon>
        <taxon>Dictyoptera</taxon>
        <taxon>Blattodea</taxon>
        <taxon>Blaberoidea</taxon>
        <taxon>Blaberidae</taxon>
        <taxon>Diplopterinae</taxon>
        <taxon>Diploptera</taxon>
    </lineage>
</organism>
<dbReference type="SUPFAM" id="SSF50494">
    <property type="entry name" value="Trypsin-like serine proteases"/>
    <property type="match status" value="1"/>
</dbReference>
<dbReference type="InterPro" id="IPR043504">
    <property type="entry name" value="Peptidase_S1_PA_chymotrypsin"/>
</dbReference>
<keyword evidence="6" id="KW-1015">Disulfide bond</keyword>
<dbReference type="InterPro" id="IPR001254">
    <property type="entry name" value="Trypsin_dom"/>
</dbReference>
<keyword evidence="4 7" id="KW-0378">Hydrolase</keyword>
<dbReference type="PANTHER" id="PTHR24276">
    <property type="entry name" value="POLYSERASE-RELATED"/>
    <property type="match status" value="1"/>
</dbReference>
<evidence type="ECO:0000256" key="7">
    <source>
        <dbReference type="RuleBase" id="RU363034"/>
    </source>
</evidence>
<feature type="domain" description="Peptidase S1" evidence="9">
    <location>
        <begin position="22"/>
        <end position="250"/>
    </location>
</feature>
<keyword evidence="3 7" id="KW-0645">Protease</keyword>
<protein>
    <recommendedName>
        <fullName evidence="9">Peptidase S1 domain-containing protein</fullName>
    </recommendedName>
</protein>
<comment type="similarity">
    <text evidence="2">Belongs to the peptidase S1 family.</text>
</comment>
<reference evidence="10" key="2">
    <citation type="submission" date="2023-05" db="EMBL/GenBank/DDBJ databases">
        <authorList>
            <person name="Fouks B."/>
        </authorList>
    </citation>
    <scope>NUCLEOTIDE SEQUENCE</scope>
    <source>
        <strain evidence="10">Stay&amp;Tobe</strain>
        <tissue evidence="10">Testes</tissue>
    </source>
</reference>
<dbReference type="PANTHER" id="PTHR24276:SF91">
    <property type="entry name" value="AT26814P-RELATED"/>
    <property type="match status" value="1"/>
</dbReference>
<dbReference type="Gene3D" id="2.40.10.10">
    <property type="entry name" value="Trypsin-like serine proteases"/>
    <property type="match status" value="1"/>
</dbReference>
<dbReference type="GO" id="GO:0004252">
    <property type="term" value="F:serine-type endopeptidase activity"/>
    <property type="evidence" value="ECO:0007669"/>
    <property type="project" value="InterPro"/>
</dbReference>
<evidence type="ECO:0000256" key="8">
    <source>
        <dbReference type="SAM" id="SignalP"/>
    </source>
</evidence>
<evidence type="ECO:0000313" key="11">
    <source>
        <dbReference type="Proteomes" id="UP001233999"/>
    </source>
</evidence>
<feature type="chain" id="PRO_5042176842" description="Peptidase S1 domain-containing protein" evidence="8">
    <location>
        <begin position="17"/>
        <end position="252"/>
    </location>
</feature>
<evidence type="ECO:0000313" key="10">
    <source>
        <dbReference type="EMBL" id="KAJ9575983.1"/>
    </source>
</evidence>
<evidence type="ECO:0000256" key="2">
    <source>
        <dbReference type="ARBA" id="ARBA00007664"/>
    </source>
</evidence>
<dbReference type="PROSITE" id="PS00135">
    <property type="entry name" value="TRYPSIN_SER"/>
    <property type="match status" value="1"/>
</dbReference>
<keyword evidence="11" id="KW-1185">Reference proteome</keyword>
<keyword evidence="5 7" id="KW-0720">Serine protease</keyword>
<dbReference type="InterPro" id="IPR018114">
    <property type="entry name" value="TRYPSIN_HIS"/>
</dbReference>
<evidence type="ECO:0000256" key="1">
    <source>
        <dbReference type="ARBA" id="ARBA00004239"/>
    </source>
</evidence>
<dbReference type="FunFam" id="2.40.10.10:FF:000068">
    <property type="entry name" value="transmembrane protease serine 2"/>
    <property type="match status" value="1"/>
</dbReference>
<evidence type="ECO:0000256" key="5">
    <source>
        <dbReference type="ARBA" id="ARBA00022825"/>
    </source>
</evidence>
<dbReference type="SMART" id="SM00020">
    <property type="entry name" value="Tryp_SPc"/>
    <property type="match status" value="1"/>
</dbReference>
<gene>
    <name evidence="10" type="ORF">L9F63_007083</name>
</gene>
<dbReference type="InterPro" id="IPR001314">
    <property type="entry name" value="Peptidase_S1A"/>
</dbReference>
<dbReference type="InterPro" id="IPR033116">
    <property type="entry name" value="TRYPSIN_SER"/>
</dbReference>
<dbReference type="InterPro" id="IPR009003">
    <property type="entry name" value="Peptidase_S1_PA"/>
</dbReference>
<keyword evidence="8" id="KW-0732">Signal</keyword>
<comment type="caution">
    <text evidence="10">The sequence shown here is derived from an EMBL/GenBank/DDBJ whole genome shotgun (WGS) entry which is preliminary data.</text>
</comment>
<dbReference type="InterPro" id="IPR050430">
    <property type="entry name" value="Peptidase_S1"/>
</dbReference>
<sequence length="252" mass="26991">MLSLIVISLFFSSCFGAKQARIVGGIPTEMTKHPFQVSLERDGNHTCGGSIISPDWVVTAGHCVVKENSPPTKVRINLLGMQSQQGGSVYQVSKIIVHPEISLERLGNNDIALIKVSTPFVYNDAVKPISIATESPSSGAAAVVTGWGVTREDTKNQRDYLPSQLQEVQIIINSGIGCYLASKYLHNNMLCATAAKFFTGSCYGDSGGPLVSNGKLVGIVSSGIFRCGSVFPEIYTNAANFREWIKSETGIA</sequence>
<dbReference type="GO" id="GO:0005576">
    <property type="term" value="C:extracellular region"/>
    <property type="evidence" value="ECO:0007669"/>
    <property type="project" value="UniProtKB-SubCell"/>
</dbReference>
<dbReference type="AlphaFoldDB" id="A0AAD8E3K1"/>
<evidence type="ECO:0000256" key="4">
    <source>
        <dbReference type="ARBA" id="ARBA00022801"/>
    </source>
</evidence>
<feature type="signal peptide" evidence="8">
    <location>
        <begin position="1"/>
        <end position="16"/>
    </location>
</feature>
<reference evidence="10" key="1">
    <citation type="journal article" date="2023" name="IScience">
        <title>Live-bearing cockroach genome reveals convergent evolutionary mechanisms linked to viviparity in insects and beyond.</title>
        <authorList>
            <person name="Fouks B."/>
            <person name="Harrison M.C."/>
            <person name="Mikhailova A.A."/>
            <person name="Marchal E."/>
            <person name="English S."/>
            <person name="Carruthers M."/>
            <person name="Jennings E.C."/>
            <person name="Chiamaka E.L."/>
            <person name="Frigard R.A."/>
            <person name="Pippel M."/>
            <person name="Attardo G.M."/>
            <person name="Benoit J.B."/>
            <person name="Bornberg-Bauer E."/>
            <person name="Tobe S.S."/>
        </authorList>
    </citation>
    <scope>NUCLEOTIDE SEQUENCE</scope>
    <source>
        <strain evidence="10">Stay&amp;Tobe</strain>
    </source>
</reference>
<dbReference type="PROSITE" id="PS00134">
    <property type="entry name" value="TRYPSIN_HIS"/>
    <property type="match status" value="1"/>
</dbReference>
<dbReference type="Proteomes" id="UP001233999">
    <property type="component" value="Unassembled WGS sequence"/>
</dbReference>
<evidence type="ECO:0000259" key="9">
    <source>
        <dbReference type="PROSITE" id="PS50240"/>
    </source>
</evidence>
<dbReference type="EMBL" id="JASPKZ010009810">
    <property type="protein sequence ID" value="KAJ9575983.1"/>
    <property type="molecule type" value="Genomic_DNA"/>
</dbReference>
<accession>A0AAD8E3K1</accession>
<evidence type="ECO:0000256" key="6">
    <source>
        <dbReference type="ARBA" id="ARBA00023157"/>
    </source>
</evidence>